<dbReference type="Proteomes" id="UP000640786">
    <property type="component" value="Unassembled WGS sequence"/>
</dbReference>
<keyword evidence="1" id="KW-0812">Transmembrane</keyword>
<sequence>MEGIFSLIILFIGFYILYIVIHSAVTKGINNSIVGKLLEGENRSADINEILAKYGKIDESQKN</sequence>
<dbReference type="RefSeq" id="WP_191696714.1">
    <property type="nucleotide sequence ID" value="NZ_JACSQO010000002.1"/>
</dbReference>
<organism evidence="2 3">
    <name type="scientific">Psychrobacillus faecigallinarum</name>
    <dbReference type="NCBI Taxonomy" id="2762235"/>
    <lineage>
        <taxon>Bacteria</taxon>
        <taxon>Bacillati</taxon>
        <taxon>Bacillota</taxon>
        <taxon>Bacilli</taxon>
        <taxon>Bacillales</taxon>
        <taxon>Bacillaceae</taxon>
        <taxon>Psychrobacillus</taxon>
    </lineage>
</organism>
<accession>A0ABR8R6J6</accession>
<keyword evidence="1" id="KW-1133">Transmembrane helix</keyword>
<reference evidence="2 3" key="1">
    <citation type="submission" date="2020-08" db="EMBL/GenBank/DDBJ databases">
        <title>A Genomic Blueprint of the Chicken Gut Microbiome.</title>
        <authorList>
            <person name="Gilroy R."/>
            <person name="Ravi A."/>
            <person name="Getino M."/>
            <person name="Pursley I."/>
            <person name="Horton D.L."/>
            <person name="Alikhan N.-F."/>
            <person name="Baker D."/>
            <person name="Gharbi K."/>
            <person name="Hall N."/>
            <person name="Watson M."/>
            <person name="Adriaenssens E.M."/>
            <person name="Foster-Nyarko E."/>
            <person name="Jarju S."/>
            <person name="Secka A."/>
            <person name="Antonio M."/>
            <person name="Oren A."/>
            <person name="Chaudhuri R."/>
            <person name="La Ragione R.M."/>
            <person name="Hildebrand F."/>
            <person name="Pallen M.J."/>
        </authorList>
    </citation>
    <scope>NUCLEOTIDE SEQUENCE [LARGE SCALE GENOMIC DNA]</scope>
    <source>
        <strain evidence="2 3">Sa2BUA9</strain>
    </source>
</reference>
<feature type="transmembrane region" description="Helical" evidence="1">
    <location>
        <begin position="6"/>
        <end position="25"/>
    </location>
</feature>
<dbReference type="EMBL" id="JACSQO010000002">
    <property type="protein sequence ID" value="MBD7943418.1"/>
    <property type="molecule type" value="Genomic_DNA"/>
</dbReference>
<evidence type="ECO:0000313" key="3">
    <source>
        <dbReference type="Proteomes" id="UP000640786"/>
    </source>
</evidence>
<keyword evidence="3" id="KW-1185">Reference proteome</keyword>
<name>A0ABR8R6J6_9BACI</name>
<evidence type="ECO:0000313" key="2">
    <source>
        <dbReference type="EMBL" id="MBD7943418.1"/>
    </source>
</evidence>
<protein>
    <submittedName>
        <fullName evidence="2">Uncharacterized protein</fullName>
    </submittedName>
</protein>
<gene>
    <name evidence="2" type="ORF">H9650_04745</name>
</gene>
<evidence type="ECO:0000256" key="1">
    <source>
        <dbReference type="SAM" id="Phobius"/>
    </source>
</evidence>
<keyword evidence="1" id="KW-0472">Membrane</keyword>
<proteinExistence type="predicted"/>
<comment type="caution">
    <text evidence="2">The sequence shown here is derived from an EMBL/GenBank/DDBJ whole genome shotgun (WGS) entry which is preliminary data.</text>
</comment>